<dbReference type="InterPro" id="IPR013815">
    <property type="entry name" value="ATP_grasp_subdomain_1"/>
</dbReference>
<proteinExistence type="predicted"/>
<dbReference type="SUPFAM" id="SSF56059">
    <property type="entry name" value="Glutathione synthetase ATP-binding domain-like"/>
    <property type="match status" value="1"/>
</dbReference>
<dbReference type="STRING" id="1108045.GORHZ_241_00140"/>
<reference evidence="1 2" key="1">
    <citation type="submission" date="2012-08" db="EMBL/GenBank/DDBJ databases">
        <title>Whole genome shotgun sequence of Gordonia rhizosphera NBRC 16068.</title>
        <authorList>
            <person name="Takarada H."/>
            <person name="Isaki S."/>
            <person name="Hosoyama A."/>
            <person name="Tsuchikane K."/>
            <person name="Katsumata H."/>
            <person name="Baba S."/>
            <person name="Ohji S."/>
            <person name="Yamazaki S."/>
            <person name="Fujita N."/>
        </authorList>
    </citation>
    <scope>NUCLEOTIDE SEQUENCE [LARGE SCALE GENOMIC DNA]</scope>
    <source>
        <strain evidence="1 2">NBRC 16068</strain>
    </source>
</reference>
<feature type="non-terminal residue" evidence="1">
    <location>
        <position position="48"/>
    </location>
</feature>
<dbReference type="Gene3D" id="3.30.1490.20">
    <property type="entry name" value="ATP-grasp fold, A domain"/>
    <property type="match status" value="1"/>
</dbReference>
<organism evidence="1 2">
    <name type="scientific">Gordonia rhizosphera NBRC 16068</name>
    <dbReference type="NCBI Taxonomy" id="1108045"/>
    <lineage>
        <taxon>Bacteria</taxon>
        <taxon>Bacillati</taxon>
        <taxon>Actinomycetota</taxon>
        <taxon>Actinomycetes</taxon>
        <taxon>Mycobacteriales</taxon>
        <taxon>Gordoniaceae</taxon>
        <taxon>Gordonia</taxon>
    </lineage>
</organism>
<dbReference type="AlphaFoldDB" id="K6WIV8"/>
<protein>
    <submittedName>
        <fullName evidence="1">Phosphoenolpyruvate synthase</fullName>
    </submittedName>
</protein>
<sequence length="48" mass="4910">MSAENAYTIWFSDPRGTDIDVVGGKGANLGKLAAAEFPVPPGFVVATA</sequence>
<keyword evidence="2" id="KW-1185">Reference proteome</keyword>
<dbReference type="Proteomes" id="UP000008363">
    <property type="component" value="Unassembled WGS sequence"/>
</dbReference>
<evidence type="ECO:0000313" key="2">
    <source>
        <dbReference type="Proteomes" id="UP000008363"/>
    </source>
</evidence>
<gene>
    <name evidence="1" type="primary">ppsA</name>
    <name evidence="1" type="ORF">GORHZ_241_00140</name>
</gene>
<comment type="caution">
    <text evidence="1">The sequence shown here is derived from an EMBL/GenBank/DDBJ whole genome shotgun (WGS) entry which is preliminary data.</text>
</comment>
<keyword evidence="1" id="KW-0670">Pyruvate</keyword>
<dbReference type="EMBL" id="BAHC01000241">
    <property type="protein sequence ID" value="GAB93716.1"/>
    <property type="molecule type" value="Genomic_DNA"/>
</dbReference>
<evidence type="ECO:0000313" key="1">
    <source>
        <dbReference type="EMBL" id="GAB93716.1"/>
    </source>
</evidence>
<dbReference type="GO" id="GO:0005524">
    <property type="term" value="F:ATP binding"/>
    <property type="evidence" value="ECO:0007669"/>
    <property type="project" value="InterPro"/>
</dbReference>
<name>K6WIV8_9ACTN</name>
<accession>K6WIV8</accession>